<protein>
    <submittedName>
        <fullName evidence="1">Uncharacterized protein</fullName>
    </submittedName>
</protein>
<dbReference type="RefSeq" id="WP_184095221.1">
    <property type="nucleotide sequence ID" value="NZ_AP023367.1"/>
</dbReference>
<accession>A0A6S6R0G1</accession>
<evidence type="ECO:0000313" key="2">
    <source>
        <dbReference type="Proteomes" id="UP000515561"/>
    </source>
</evidence>
<dbReference type="Proteomes" id="UP000515561">
    <property type="component" value="Chromosome"/>
</dbReference>
<keyword evidence="2" id="KW-1185">Reference proteome</keyword>
<dbReference type="EMBL" id="AP023367">
    <property type="protein sequence ID" value="BCJ93095.1"/>
    <property type="molecule type" value="Genomic_DNA"/>
</dbReference>
<organism evidence="1 2">
    <name type="scientific">Anaerocolumna cellulosilytica</name>
    <dbReference type="NCBI Taxonomy" id="433286"/>
    <lineage>
        <taxon>Bacteria</taxon>
        <taxon>Bacillati</taxon>
        <taxon>Bacillota</taxon>
        <taxon>Clostridia</taxon>
        <taxon>Lachnospirales</taxon>
        <taxon>Lachnospiraceae</taxon>
        <taxon>Anaerocolumna</taxon>
    </lineage>
</organism>
<reference evidence="1 2" key="1">
    <citation type="journal article" date="2016" name="Int. J. Syst. Evol. Microbiol.">
        <title>Descriptions of Anaerotaenia torta gen. nov., sp. nov. and Anaerocolumna cellulosilytica gen. nov., sp. nov. isolated from a methanogenic reactor of cattle waste.</title>
        <authorList>
            <person name="Uek A."/>
            <person name="Ohtaki Y."/>
            <person name="Kaku N."/>
            <person name="Ueki K."/>
        </authorList>
    </citation>
    <scope>NUCLEOTIDE SEQUENCE [LARGE SCALE GENOMIC DNA]</scope>
    <source>
        <strain evidence="1 2">SN021</strain>
    </source>
</reference>
<sequence length="435" mass="49334">MKKKIYIYILVCTFVFRIISPAYISASTVYYDEYVTVSYVSDISGTSFPSTKTSYLWEGEHMVYKFQLSEPTIIKAYFSWSQSDEVPGGIAWFSKDMYGVDIIGNTAAISSKNKYNLILLEPGTYYINYSFGKRGSYKNAYNIGLSIAGQKVNTNTLVSASSWENPNVIRTDFYYEGFLSNLQPSAHYLFSVSSKSYVTIDYLFKQVDNLKADSAKCTLYYRNGRVIKSQKYDTRDTSKNKIAVLLEPGDYYINLSDATAPTSLYVIAEPRTNTLTQSIKRYTNKDVTVWLDSSYDHERALMVSSKVTDSNIRSNTVWKTSRNDTCLVIEEDFFTVSENGWYTVRTEDENENYVMTTINITNIDKVPPTTNIVNNKTYTSKSITIRFDDDVSGVKSAKLNGKVINYGKVVKAKGKYKLVITDQAGNAKTVVFTKK</sequence>
<name>A0A6S6R0G1_9FIRM</name>
<gene>
    <name evidence="1" type="ORF">acsn021_06640</name>
</gene>
<dbReference type="KEGG" id="acel:acsn021_06640"/>
<dbReference type="Gene3D" id="2.60.120.380">
    <property type="match status" value="1"/>
</dbReference>
<evidence type="ECO:0000313" key="1">
    <source>
        <dbReference type="EMBL" id="BCJ93095.1"/>
    </source>
</evidence>
<dbReference type="AlphaFoldDB" id="A0A6S6R0G1"/>
<proteinExistence type="predicted"/>